<feature type="signal peptide" evidence="2">
    <location>
        <begin position="1"/>
        <end position="25"/>
    </location>
</feature>
<gene>
    <name evidence="3" type="primary">hupE</name>
    <name evidence="3" type="ORF">GCM10011505_09290</name>
</gene>
<keyword evidence="4" id="KW-1185">Reference proteome</keyword>
<reference evidence="4" key="1">
    <citation type="journal article" date="2019" name="Int. J. Syst. Evol. Microbiol.">
        <title>The Global Catalogue of Microorganisms (GCM) 10K type strain sequencing project: providing services to taxonomists for standard genome sequencing and annotation.</title>
        <authorList>
            <consortium name="The Broad Institute Genomics Platform"/>
            <consortium name="The Broad Institute Genome Sequencing Center for Infectious Disease"/>
            <person name="Wu L."/>
            <person name="Ma J."/>
        </authorList>
    </citation>
    <scope>NUCLEOTIDE SEQUENCE [LARGE SCALE GENOMIC DNA]</scope>
    <source>
        <strain evidence="4">CGMCC 1.10188</strain>
    </source>
</reference>
<keyword evidence="2" id="KW-0732">Signal</keyword>
<dbReference type="Pfam" id="PF04955">
    <property type="entry name" value="HupE_UreJ"/>
    <property type="match status" value="1"/>
</dbReference>
<comment type="caution">
    <text evidence="3">The sequence shown here is derived from an EMBL/GenBank/DDBJ whole genome shotgun (WGS) entry which is preliminary data.</text>
</comment>
<keyword evidence="1" id="KW-0812">Transmembrane</keyword>
<protein>
    <submittedName>
        <fullName evidence="3">Urease accessory protein UreJ</fullName>
    </submittedName>
</protein>
<feature type="chain" id="PRO_5047044876" evidence="2">
    <location>
        <begin position="26"/>
        <end position="195"/>
    </location>
</feature>
<proteinExistence type="predicted"/>
<evidence type="ECO:0000313" key="4">
    <source>
        <dbReference type="Proteomes" id="UP000603352"/>
    </source>
</evidence>
<feature type="transmembrane region" description="Helical" evidence="1">
    <location>
        <begin position="95"/>
        <end position="112"/>
    </location>
</feature>
<feature type="transmembrane region" description="Helical" evidence="1">
    <location>
        <begin position="117"/>
        <end position="133"/>
    </location>
</feature>
<dbReference type="RefSeq" id="WP_188575391.1">
    <property type="nucleotide sequence ID" value="NZ_BMDZ01000006.1"/>
</dbReference>
<sequence>MFRRLLPTTLATAATALLLASPAFAHTGHEVAGFMSGFAHPIGGLDHVLAMLAVGFWAGQTGGRMIWAAPLGFIALMIAGGALGMAGIGLPGVELGITASIVVFGLMIAFAFRPNPVAAAAIAGVFALFHGHAHGTEMAAGGSAALYALGFVAATALLHLAGIALAMGMRKAQVAKLERAVGAGIALAGVALMVG</sequence>
<keyword evidence="1" id="KW-1133">Transmembrane helix</keyword>
<dbReference type="Proteomes" id="UP000603352">
    <property type="component" value="Unassembled WGS sequence"/>
</dbReference>
<feature type="transmembrane region" description="Helical" evidence="1">
    <location>
        <begin position="41"/>
        <end position="59"/>
    </location>
</feature>
<dbReference type="InterPro" id="IPR007038">
    <property type="entry name" value="HupE_UreJ"/>
</dbReference>
<feature type="transmembrane region" description="Helical" evidence="1">
    <location>
        <begin position="145"/>
        <end position="165"/>
    </location>
</feature>
<feature type="transmembrane region" description="Helical" evidence="1">
    <location>
        <begin position="66"/>
        <end position="89"/>
    </location>
</feature>
<evidence type="ECO:0000256" key="2">
    <source>
        <dbReference type="SAM" id="SignalP"/>
    </source>
</evidence>
<organism evidence="3 4">
    <name type="scientific">Tistrella bauzanensis</name>
    <dbReference type="NCBI Taxonomy" id="657419"/>
    <lineage>
        <taxon>Bacteria</taxon>
        <taxon>Pseudomonadati</taxon>
        <taxon>Pseudomonadota</taxon>
        <taxon>Alphaproteobacteria</taxon>
        <taxon>Geminicoccales</taxon>
        <taxon>Geminicoccaceae</taxon>
        <taxon>Tistrella</taxon>
    </lineage>
</organism>
<dbReference type="PIRSF" id="PIRSF016919">
    <property type="entry name" value="HupE_UreJ"/>
    <property type="match status" value="1"/>
</dbReference>
<keyword evidence="1" id="KW-0472">Membrane</keyword>
<name>A0ABQ1I9H8_9PROT</name>
<evidence type="ECO:0000256" key="1">
    <source>
        <dbReference type="SAM" id="Phobius"/>
    </source>
</evidence>
<accession>A0ABQ1I9H8</accession>
<dbReference type="EMBL" id="BMDZ01000006">
    <property type="protein sequence ID" value="GGB30052.1"/>
    <property type="molecule type" value="Genomic_DNA"/>
</dbReference>
<evidence type="ECO:0000313" key="3">
    <source>
        <dbReference type="EMBL" id="GGB30052.1"/>
    </source>
</evidence>